<dbReference type="AlphaFoldDB" id="A0A7H0FVS5"/>
<dbReference type="RefSeq" id="WP_187711584.1">
    <property type="nucleotide sequence ID" value="NZ_CP060820.1"/>
</dbReference>
<gene>
    <name evidence="1" type="ORF">H8B22_11665</name>
</gene>
<dbReference type="EMBL" id="CP060820">
    <property type="protein sequence ID" value="QNP40141.1"/>
    <property type="molecule type" value="Genomic_DNA"/>
</dbReference>
<evidence type="ECO:0008006" key="3">
    <source>
        <dbReference type="Google" id="ProtNLM"/>
    </source>
</evidence>
<name>A0A7H0FVS5_9GAMM</name>
<dbReference type="GO" id="GO:0005886">
    <property type="term" value="C:plasma membrane"/>
    <property type="evidence" value="ECO:0007669"/>
    <property type="project" value="TreeGrafter"/>
</dbReference>
<accession>A0A7H0FVS5</accession>
<dbReference type="InterPro" id="IPR006311">
    <property type="entry name" value="TAT_signal"/>
</dbReference>
<reference evidence="1 2" key="1">
    <citation type="submission" date="2020-08" db="EMBL/GenBank/DDBJ databases">
        <title>Lysobacter sp. II4 sp. nov., isolated from soil.</title>
        <authorList>
            <person name="Woo C.Y."/>
            <person name="Kim J."/>
        </authorList>
    </citation>
    <scope>NUCLEOTIDE SEQUENCE [LARGE SCALE GENOMIC DNA]</scope>
    <source>
        <strain evidence="1 2">II4</strain>
    </source>
</reference>
<dbReference type="PANTHER" id="PTHR30441:SF8">
    <property type="entry name" value="DUF748 DOMAIN-CONTAINING PROTEIN"/>
    <property type="match status" value="1"/>
</dbReference>
<dbReference type="PROSITE" id="PS51318">
    <property type="entry name" value="TAT"/>
    <property type="match status" value="1"/>
</dbReference>
<dbReference type="GO" id="GO:0090313">
    <property type="term" value="P:regulation of protein targeting to membrane"/>
    <property type="evidence" value="ECO:0007669"/>
    <property type="project" value="TreeGrafter"/>
</dbReference>
<protein>
    <recommendedName>
        <fullName evidence="3">AsmA family protein</fullName>
    </recommendedName>
</protein>
<organism evidence="1 2">
    <name type="scientific">Agrilutibacter terrestris</name>
    <dbReference type="NCBI Taxonomy" id="2865112"/>
    <lineage>
        <taxon>Bacteria</taxon>
        <taxon>Pseudomonadati</taxon>
        <taxon>Pseudomonadota</taxon>
        <taxon>Gammaproteobacteria</taxon>
        <taxon>Lysobacterales</taxon>
        <taxon>Lysobacteraceae</taxon>
        <taxon>Agrilutibacter</taxon>
    </lineage>
</organism>
<dbReference type="Proteomes" id="UP000516018">
    <property type="component" value="Chromosome"/>
</dbReference>
<evidence type="ECO:0000313" key="2">
    <source>
        <dbReference type="Proteomes" id="UP000516018"/>
    </source>
</evidence>
<proteinExistence type="predicted"/>
<keyword evidence="2" id="KW-1185">Reference proteome</keyword>
<dbReference type="InterPro" id="IPR052894">
    <property type="entry name" value="AsmA-related"/>
</dbReference>
<dbReference type="PANTHER" id="PTHR30441">
    <property type="entry name" value="DUF748 DOMAIN-CONTAINING PROTEIN"/>
    <property type="match status" value="1"/>
</dbReference>
<evidence type="ECO:0000313" key="1">
    <source>
        <dbReference type="EMBL" id="QNP40141.1"/>
    </source>
</evidence>
<dbReference type="KEGG" id="lsx:H8B22_11665"/>
<sequence length="424" mass="45930">MTRRRRTLLVLALVAVALLVALYWLSRPRSVAALVTRQLGAALGLEIHADGITEYRLRGTPLLVLRNVRVREPGAPNLLLTARRIHVALPWSTLRTRELVARRIELDAPHLDLPALQHWLATRPPSEKRLPRLTDGLRIRDGEIANDDWRIDRIDVDLPLLDPAQPLRARLRGRYLDAPLAIPVDLAVAIVRPDALIRNGSTGFATHGAVTIGHGTDWRLPATVALSGPLQLGGDELRIAPARLGTAATYESGTTRVPFALGLYGPLRFDEATWTWAPAGVALRPRGTDAGDPIPKADAHGTLALGRRLTLQLDGVLAQWPQAWPALPPPLGQSTSPLPFALRYDGAAGFTDTATLRLARDAYRFEGHFRLPDMLAWIEQPAGSPLPPLTGSLLAPKIEVSGATLEGVEVEFDDGAPPAPGTPP</sequence>